<dbReference type="OrthoDB" id="6612291at2759"/>
<evidence type="ECO:0000256" key="1">
    <source>
        <dbReference type="ARBA" id="ARBA00004141"/>
    </source>
</evidence>
<evidence type="ECO:0000256" key="2">
    <source>
        <dbReference type="ARBA" id="ARBA00010992"/>
    </source>
</evidence>
<dbReference type="Gene3D" id="1.20.1250.20">
    <property type="entry name" value="MFS general substrate transporter like domains"/>
    <property type="match status" value="1"/>
</dbReference>
<dbReference type="Pfam" id="PF00083">
    <property type="entry name" value="Sugar_tr"/>
    <property type="match status" value="1"/>
</dbReference>
<evidence type="ECO:0000259" key="7">
    <source>
        <dbReference type="PROSITE" id="PS50850"/>
    </source>
</evidence>
<dbReference type="PANTHER" id="PTHR48022">
    <property type="entry name" value="PLASTIDIC GLUCOSE TRANSPORTER 4"/>
    <property type="match status" value="1"/>
</dbReference>
<feature type="transmembrane region" description="Helical" evidence="6">
    <location>
        <begin position="143"/>
        <end position="160"/>
    </location>
</feature>
<dbReference type="GO" id="GO:0016020">
    <property type="term" value="C:membrane"/>
    <property type="evidence" value="ECO:0007669"/>
    <property type="project" value="UniProtKB-SubCell"/>
</dbReference>
<organism evidence="8 9">
    <name type="scientific">Saitozyma podzolica</name>
    <dbReference type="NCBI Taxonomy" id="1890683"/>
    <lineage>
        <taxon>Eukaryota</taxon>
        <taxon>Fungi</taxon>
        <taxon>Dikarya</taxon>
        <taxon>Basidiomycota</taxon>
        <taxon>Agaricomycotina</taxon>
        <taxon>Tremellomycetes</taxon>
        <taxon>Tremellales</taxon>
        <taxon>Trimorphomycetaceae</taxon>
        <taxon>Saitozyma</taxon>
    </lineage>
</organism>
<sequence>MTTPLGIATGDEAQDKAQVEHLDGGRLEDQDEKAAITGFQSSFESKYAALNRKQTIKTFWKCIIFCMIANWAALNDGFQQQLPGNVIPLPGFVATMADTVVDGVPTISAKVLSFWGGFGTIAQLCGQAMGGPLSDRIGRKNTMILFVLLFFLGSSLEIAARDWQWWMGSQTVIKVAIGTAQSVLIVYVAEIAPFQLRGVAIAAYQLFLASGQLVGSIATQIMEVTAPGQWKPLIASEFVFTGVLCFLLPFLPESHIFYARRDDETNAKRMMTRIYGTAKDYDVDYEYAAVRNAIEAEREYNRASEGSSWTEIFKGTNLRRTIAGAIGITAQPLSGTAIVFSYSTYFFSVSGLENPFLVTVVV</sequence>
<keyword evidence="3 6" id="KW-0812">Transmembrane</keyword>
<dbReference type="PROSITE" id="PS50850">
    <property type="entry name" value="MFS"/>
    <property type="match status" value="1"/>
</dbReference>
<evidence type="ECO:0000256" key="4">
    <source>
        <dbReference type="ARBA" id="ARBA00022989"/>
    </source>
</evidence>
<dbReference type="AlphaFoldDB" id="A0A427YQW5"/>
<protein>
    <recommendedName>
        <fullName evidence="7">Major facilitator superfamily (MFS) profile domain-containing protein</fullName>
    </recommendedName>
</protein>
<dbReference type="InterPro" id="IPR036259">
    <property type="entry name" value="MFS_trans_sf"/>
</dbReference>
<evidence type="ECO:0000313" key="9">
    <source>
        <dbReference type="Proteomes" id="UP000279259"/>
    </source>
</evidence>
<proteinExistence type="inferred from homology"/>
<keyword evidence="9" id="KW-1185">Reference proteome</keyword>
<keyword evidence="5 6" id="KW-0472">Membrane</keyword>
<accession>A0A427YQW5</accession>
<evidence type="ECO:0000256" key="3">
    <source>
        <dbReference type="ARBA" id="ARBA00022692"/>
    </source>
</evidence>
<dbReference type="InterPro" id="IPR020846">
    <property type="entry name" value="MFS_dom"/>
</dbReference>
<name>A0A427YQW5_9TREE</name>
<evidence type="ECO:0000256" key="6">
    <source>
        <dbReference type="SAM" id="Phobius"/>
    </source>
</evidence>
<evidence type="ECO:0000313" key="8">
    <source>
        <dbReference type="EMBL" id="RSH93493.1"/>
    </source>
</evidence>
<dbReference type="InterPro" id="IPR050360">
    <property type="entry name" value="MFS_Sugar_Transporters"/>
</dbReference>
<dbReference type="Proteomes" id="UP000279259">
    <property type="component" value="Unassembled WGS sequence"/>
</dbReference>
<dbReference type="GO" id="GO:0005351">
    <property type="term" value="F:carbohydrate:proton symporter activity"/>
    <property type="evidence" value="ECO:0007669"/>
    <property type="project" value="TreeGrafter"/>
</dbReference>
<comment type="similarity">
    <text evidence="2">Belongs to the major facilitator superfamily. Sugar transporter (TC 2.A.1.1) family.</text>
</comment>
<gene>
    <name evidence="8" type="ORF">EHS25_007849</name>
</gene>
<dbReference type="InterPro" id="IPR005828">
    <property type="entry name" value="MFS_sugar_transport-like"/>
</dbReference>
<feature type="domain" description="Major facilitator superfamily (MFS) profile" evidence="7">
    <location>
        <begin position="65"/>
        <end position="362"/>
    </location>
</feature>
<comment type="caution">
    <text evidence="8">The sequence shown here is derived from an EMBL/GenBank/DDBJ whole genome shotgun (WGS) entry which is preliminary data.</text>
</comment>
<feature type="transmembrane region" description="Helical" evidence="6">
    <location>
        <begin position="201"/>
        <end position="221"/>
    </location>
</feature>
<feature type="transmembrane region" description="Helical" evidence="6">
    <location>
        <begin position="172"/>
        <end position="189"/>
    </location>
</feature>
<dbReference type="EMBL" id="RSCD01000004">
    <property type="protein sequence ID" value="RSH93493.1"/>
    <property type="molecule type" value="Genomic_DNA"/>
</dbReference>
<keyword evidence="4 6" id="KW-1133">Transmembrane helix</keyword>
<comment type="subcellular location">
    <subcellularLocation>
        <location evidence="1">Membrane</location>
        <topology evidence="1">Multi-pass membrane protein</topology>
    </subcellularLocation>
</comment>
<feature type="transmembrane region" description="Helical" evidence="6">
    <location>
        <begin position="233"/>
        <end position="251"/>
    </location>
</feature>
<reference evidence="8 9" key="1">
    <citation type="submission" date="2018-11" db="EMBL/GenBank/DDBJ databases">
        <title>Genome sequence of Saitozyma podzolica DSM 27192.</title>
        <authorList>
            <person name="Aliyu H."/>
            <person name="Gorte O."/>
            <person name="Ochsenreither K."/>
        </authorList>
    </citation>
    <scope>NUCLEOTIDE SEQUENCE [LARGE SCALE GENOMIC DNA]</scope>
    <source>
        <strain evidence="8 9">DSM 27192</strain>
    </source>
</reference>
<dbReference type="PANTHER" id="PTHR48022:SF2">
    <property type="entry name" value="PLASTIDIC GLUCOSE TRANSPORTER 4"/>
    <property type="match status" value="1"/>
</dbReference>
<dbReference type="SUPFAM" id="SSF103473">
    <property type="entry name" value="MFS general substrate transporter"/>
    <property type="match status" value="1"/>
</dbReference>
<evidence type="ECO:0000256" key="5">
    <source>
        <dbReference type="ARBA" id="ARBA00023136"/>
    </source>
</evidence>